<dbReference type="GO" id="GO:0005840">
    <property type="term" value="C:ribosome"/>
    <property type="evidence" value="ECO:0007669"/>
    <property type="project" value="UniProtKB-KW"/>
</dbReference>
<evidence type="ECO:0000256" key="1">
    <source>
        <dbReference type="ARBA" id="ARBA00008760"/>
    </source>
</evidence>
<protein>
    <recommendedName>
        <fullName evidence="4 5">Large ribosomal subunit protein bL28</fullName>
    </recommendedName>
</protein>
<accession>C5WDS2</accession>
<keyword evidence="7" id="KW-1185">Reference proteome</keyword>
<dbReference type="InterPro" id="IPR026569">
    <property type="entry name" value="Ribosomal_bL28"/>
</dbReference>
<evidence type="ECO:0000313" key="7">
    <source>
        <dbReference type="Proteomes" id="UP000061704"/>
    </source>
</evidence>
<dbReference type="FunFam" id="2.30.170.40:FF:000001">
    <property type="entry name" value="50S ribosomal protein L28"/>
    <property type="match status" value="1"/>
</dbReference>
<gene>
    <name evidence="5 6" type="primary">rpmB</name>
    <name evidence="6" type="ORF">ICMP_650</name>
</gene>
<comment type="similarity">
    <text evidence="1 5">Belongs to the bacterial ribosomal protein bL28 family.</text>
</comment>
<organism evidence="6 7">
    <name type="scientific">Candidatus Ishikawaella capsulata Mpkobe</name>
    <dbReference type="NCBI Taxonomy" id="476281"/>
    <lineage>
        <taxon>Bacteria</taxon>
        <taxon>Pseudomonadati</taxon>
        <taxon>Pseudomonadota</taxon>
        <taxon>Gammaproteobacteria</taxon>
        <taxon>Enterobacterales</taxon>
        <taxon>Enterobacteriaceae</taxon>
        <taxon>Candidatus Ishikawella</taxon>
    </lineage>
</organism>
<dbReference type="Proteomes" id="UP000061704">
    <property type="component" value="Chromosome"/>
</dbReference>
<dbReference type="InterPro" id="IPR037147">
    <property type="entry name" value="Ribosomal_bL28_sf"/>
</dbReference>
<evidence type="ECO:0000256" key="2">
    <source>
        <dbReference type="ARBA" id="ARBA00022980"/>
    </source>
</evidence>
<dbReference type="SUPFAM" id="SSF143800">
    <property type="entry name" value="L28p-like"/>
    <property type="match status" value="1"/>
</dbReference>
<dbReference type="NCBIfam" id="TIGR00009">
    <property type="entry name" value="L28"/>
    <property type="match status" value="1"/>
</dbReference>
<dbReference type="EMBL" id="AP010872">
    <property type="protein sequence ID" value="BAH83478.1"/>
    <property type="molecule type" value="Genomic_DNA"/>
</dbReference>
<evidence type="ECO:0000256" key="3">
    <source>
        <dbReference type="ARBA" id="ARBA00023274"/>
    </source>
</evidence>
<dbReference type="GO" id="GO:0003735">
    <property type="term" value="F:structural constituent of ribosome"/>
    <property type="evidence" value="ECO:0007669"/>
    <property type="project" value="InterPro"/>
</dbReference>
<dbReference type="GO" id="GO:1990904">
    <property type="term" value="C:ribonucleoprotein complex"/>
    <property type="evidence" value="ECO:0007669"/>
    <property type="project" value="UniProtKB-KW"/>
</dbReference>
<dbReference type="PANTHER" id="PTHR39080">
    <property type="entry name" value="50S RIBOSOMAL PROTEIN L28"/>
    <property type="match status" value="1"/>
</dbReference>
<dbReference type="Pfam" id="PF00830">
    <property type="entry name" value="Ribosomal_L28"/>
    <property type="match status" value="1"/>
</dbReference>
<dbReference type="OrthoDB" id="9805609at2"/>
<dbReference type="KEGG" id="icp:ICMP_650"/>
<name>C5WDS2_9ENTR</name>
<proteinExistence type="inferred from homology"/>
<dbReference type="InterPro" id="IPR001383">
    <property type="entry name" value="Ribosomal_bL28_bact-type"/>
</dbReference>
<dbReference type="Gene3D" id="2.30.170.40">
    <property type="entry name" value="Ribosomal protein L28/L24"/>
    <property type="match status" value="1"/>
</dbReference>
<keyword evidence="3 5" id="KW-0687">Ribonucleoprotein</keyword>
<dbReference type="PANTHER" id="PTHR39080:SF1">
    <property type="entry name" value="LARGE RIBOSOMAL SUBUNIT PROTEIN BL28A"/>
    <property type="match status" value="1"/>
</dbReference>
<dbReference type="HAMAP" id="MF_00373">
    <property type="entry name" value="Ribosomal_bL28"/>
    <property type="match status" value="1"/>
</dbReference>
<dbReference type="STRING" id="476281.ICMP_650"/>
<dbReference type="InterPro" id="IPR050096">
    <property type="entry name" value="Bacterial_rp_bL28"/>
</dbReference>
<dbReference type="AlphaFoldDB" id="C5WDS2"/>
<evidence type="ECO:0000256" key="5">
    <source>
        <dbReference type="HAMAP-Rule" id="MF_00373"/>
    </source>
</evidence>
<keyword evidence="2 5" id="KW-0689">Ribosomal protein</keyword>
<reference evidence="6 7" key="1">
    <citation type="journal article" date="2011" name="Genome Biol. Evol.">
        <title>Reductive evolution of bacterial genome in insect gut environment.</title>
        <authorList>
            <person name="Nikoh N."/>
            <person name="Hosokawa T."/>
            <person name="Ohshima K."/>
            <person name="Hattori M."/>
            <person name="Fukatsu T."/>
        </authorList>
    </citation>
    <scope>NUCLEOTIDE SEQUENCE [LARGE SCALE GENOMIC DNA]</scope>
    <source>
        <strain evidence="6 7">Mpkobe</strain>
    </source>
</reference>
<evidence type="ECO:0000313" key="6">
    <source>
        <dbReference type="EMBL" id="BAH83478.1"/>
    </source>
</evidence>
<dbReference type="HOGENOM" id="CLU_064548_3_1_6"/>
<dbReference type="InterPro" id="IPR034704">
    <property type="entry name" value="Ribosomal_bL28/bL31-like_sf"/>
</dbReference>
<dbReference type="RefSeq" id="WP_041069926.1">
    <property type="nucleotide sequence ID" value="NZ_AP010872.1"/>
</dbReference>
<evidence type="ECO:0000256" key="4">
    <source>
        <dbReference type="ARBA" id="ARBA00035174"/>
    </source>
</evidence>
<sequence length="80" mass="9334">MSRICQITKKRPMAGNNRSHAMNATKRFFLPNLHSHRFWVESKKCFITLRVSAKGIRTIDKKGIDVVLNNLRVSKSKMKY</sequence>
<dbReference type="GO" id="GO:0006412">
    <property type="term" value="P:translation"/>
    <property type="evidence" value="ECO:0007669"/>
    <property type="project" value="UniProtKB-UniRule"/>
</dbReference>